<keyword evidence="1" id="KW-0812">Transmembrane</keyword>
<gene>
    <name evidence="3" type="ORF">EWM63_05770</name>
</gene>
<keyword evidence="3" id="KW-0012">Acyltransferase</keyword>
<dbReference type="Pfam" id="PF01757">
    <property type="entry name" value="Acyl_transf_3"/>
    <property type="match status" value="1"/>
</dbReference>
<keyword evidence="4" id="KW-1185">Reference proteome</keyword>
<dbReference type="GO" id="GO:0016020">
    <property type="term" value="C:membrane"/>
    <property type="evidence" value="ECO:0007669"/>
    <property type="project" value="TreeGrafter"/>
</dbReference>
<protein>
    <submittedName>
        <fullName evidence="3">Acyltransferase</fullName>
    </submittedName>
</protein>
<dbReference type="EMBL" id="CP035913">
    <property type="protein sequence ID" value="QBE62541.1"/>
    <property type="molecule type" value="Genomic_DNA"/>
</dbReference>
<proteinExistence type="predicted"/>
<feature type="transmembrane region" description="Helical" evidence="1">
    <location>
        <begin position="250"/>
        <end position="267"/>
    </location>
</feature>
<feature type="transmembrane region" description="Helical" evidence="1">
    <location>
        <begin position="335"/>
        <end position="356"/>
    </location>
</feature>
<dbReference type="OrthoDB" id="9814807at2"/>
<feature type="transmembrane region" description="Helical" evidence="1">
    <location>
        <begin position="182"/>
        <end position="200"/>
    </location>
</feature>
<dbReference type="PANTHER" id="PTHR23028:SF53">
    <property type="entry name" value="ACYL_TRANSF_3 DOMAIN-CONTAINING PROTEIN"/>
    <property type="match status" value="1"/>
</dbReference>
<feature type="transmembrane region" description="Helical" evidence="1">
    <location>
        <begin position="220"/>
        <end position="238"/>
    </location>
</feature>
<evidence type="ECO:0000313" key="3">
    <source>
        <dbReference type="EMBL" id="QBE62541.1"/>
    </source>
</evidence>
<feature type="transmembrane region" description="Helical" evidence="1">
    <location>
        <begin position="21"/>
        <end position="40"/>
    </location>
</feature>
<organism evidence="3 4">
    <name type="scientific">Pseudoduganella lutea</name>
    <dbReference type="NCBI Taxonomy" id="321985"/>
    <lineage>
        <taxon>Bacteria</taxon>
        <taxon>Pseudomonadati</taxon>
        <taxon>Pseudomonadota</taxon>
        <taxon>Betaproteobacteria</taxon>
        <taxon>Burkholderiales</taxon>
        <taxon>Oxalobacteraceae</taxon>
        <taxon>Telluria group</taxon>
        <taxon>Pseudoduganella</taxon>
    </lineage>
</organism>
<dbReference type="RefSeq" id="WP_130185676.1">
    <property type="nucleotide sequence ID" value="NZ_CP035913.1"/>
</dbReference>
<reference evidence="3 4" key="1">
    <citation type="submission" date="2019-02" db="EMBL/GenBank/DDBJ databases">
        <title>Draft Genome Sequences of Six Type Strains of the Genus Massilia.</title>
        <authorList>
            <person name="Miess H."/>
            <person name="Frediansyhah A."/>
            <person name="Gross H."/>
        </authorList>
    </citation>
    <scope>NUCLEOTIDE SEQUENCE [LARGE SCALE GENOMIC DNA]</scope>
    <source>
        <strain evidence="3 4">DSM 17473</strain>
    </source>
</reference>
<dbReference type="PANTHER" id="PTHR23028">
    <property type="entry name" value="ACETYLTRANSFERASE"/>
    <property type="match status" value="1"/>
</dbReference>
<keyword evidence="3" id="KW-0808">Transferase</keyword>
<accession>A0A4P6KTZ2</accession>
<feature type="transmembrane region" description="Helical" evidence="1">
    <location>
        <begin position="155"/>
        <end position="175"/>
    </location>
</feature>
<name>A0A4P6KTZ2_9BURK</name>
<keyword evidence="1" id="KW-1133">Transmembrane helix</keyword>
<evidence type="ECO:0000256" key="1">
    <source>
        <dbReference type="SAM" id="Phobius"/>
    </source>
</evidence>
<dbReference type="InterPro" id="IPR050879">
    <property type="entry name" value="Acyltransferase_3"/>
</dbReference>
<dbReference type="GO" id="GO:0000271">
    <property type="term" value="P:polysaccharide biosynthetic process"/>
    <property type="evidence" value="ECO:0007669"/>
    <property type="project" value="TreeGrafter"/>
</dbReference>
<sequence>MRYGSKGGPQAMIKSFEGARGFAALLVALFHLRIATFIPFIAFGYLFVDLFFVLSGFLICSLYVERLEHKEQFAPFVIRRFGRLFPLLIVSTIAFVLVANLVAFGKNEAVARGLTKFSSGIDAVPYMIPTLAELTSTLTMTHGMGFFDKLILNSVSWSISVEFYTYLLFAGLCLLVPRRLRLPLFGILAIGGYVVTAWATLDRHNCLAAGFCFDITYDFGFARCVSAFFLGAVTWALSRRFGSLTESRRTAMQWVAMVAIMGIFVFADRLPVLTFTCPPVFALLVFSLEKDSGPLARLLKRPIFQLLGERSYSVYMVHPIILLVLAPAQKKLAGGMLLATVTLVLYVVVVVWAAGYSYRWIEAPFRDFFNRVADRLKPRMAKAGSVAREHVKKAPMQASE</sequence>
<evidence type="ECO:0000313" key="4">
    <source>
        <dbReference type="Proteomes" id="UP000290637"/>
    </source>
</evidence>
<feature type="transmembrane region" description="Helical" evidence="1">
    <location>
        <begin position="84"/>
        <end position="104"/>
    </location>
</feature>
<keyword evidence="1" id="KW-0472">Membrane</keyword>
<feature type="transmembrane region" description="Helical" evidence="1">
    <location>
        <begin position="46"/>
        <end position="64"/>
    </location>
</feature>
<dbReference type="GO" id="GO:0016747">
    <property type="term" value="F:acyltransferase activity, transferring groups other than amino-acyl groups"/>
    <property type="evidence" value="ECO:0007669"/>
    <property type="project" value="InterPro"/>
</dbReference>
<evidence type="ECO:0000259" key="2">
    <source>
        <dbReference type="Pfam" id="PF01757"/>
    </source>
</evidence>
<dbReference type="KEGG" id="plue:EWM63_05770"/>
<dbReference type="AlphaFoldDB" id="A0A4P6KTZ2"/>
<dbReference type="Proteomes" id="UP000290637">
    <property type="component" value="Chromosome"/>
</dbReference>
<dbReference type="InterPro" id="IPR002656">
    <property type="entry name" value="Acyl_transf_3_dom"/>
</dbReference>
<feature type="domain" description="Acyltransferase 3" evidence="2">
    <location>
        <begin position="14"/>
        <end position="353"/>
    </location>
</feature>